<feature type="domain" description="NolW-like" evidence="9">
    <location>
        <begin position="573"/>
        <end position="659"/>
    </location>
</feature>
<evidence type="ECO:0000259" key="9">
    <source>
        <dbReference type="Pfam" id="PF03958"/>
    </source>
</evidence>
<feature type="chain" id="PRO_5023008497" evidence="7">
    <location>
        <begin position="25"/>
        <end position="1288"/>
    </location>
</feature>
<feature type="domain" description="Type II/III secretion system secretin-like" evidence="8">
    <location>
        <begin position="858"/>
        <end position="1027"/>
    </location>
</feature>
<feature type="compositionally biased region" description="Polar residues" evidence="6">
    <location>
        <begin position="1189"/>
        <end position="1203"/>
    </location>
</feature>
<name>A0A5C6E1C7_9BACT</name>
<feature type="region of interest" description="Disordered" evidence="6">
    <location>
        <begin position="1171"/>
        <end position="1288"/>
    </location>
</feature>
<dbReference type="RefSeq" id="WP_146524571.1">
    <property type="nucleotide sequence ID" value="NZ_SJPV01000001.1"/>
</dbReference>
<comment type="subcellular location">
    <subcellularLocation>
        <location evidence="5">Cell outer membrane</location>
    </subcellularLocation>
    <subcellularLocation>
        <location evidence="1">Membrane</location>
    </subcellularLocation>
</comment>
<dbReference type="Pfam" id="PF00263">
    <property type="entry name" value="Secretin"/>
    <property type="match status" value="1"/>
</dbReference>
<keyword evidence="3" id="KW-0472">Membrane</keyword>
<evidence type="ECO:0000313" key="10">
    <source>
        <dbReference type="EMBL" id="TWU42525.1"/>
    </source>
</evidence>
<dbReference type="GO" id="GO:0009279">
    <property type="term" value="C:cell outer membrane"/>
    <property type="evidence" value="ECO:0007669"/>
    <property type="project" value="UniProtKB-SubCell"/>
</dbReference>
<dbReference type="InterPro" id="IPR001775">
    <property type="entry name" value="GspD/PilQ"/>
</dbReference>
<feature type="compositionally biased region" description="Polar residues" evidence="6">
    <location>
        <begin position="1231"/>
        <end position="1252"/>
    </location>
</feature>
<dbReference type="InterPro" id="IPR038591">
    <property type="entry name" value="NolW-like_sf"/>
</dbReference>
<evidence type="ECO:0000256" key="1">
    <source>
        <dbReference type="ARBA" id="ARBA00004370"/>
    </source>
</evidence>
<dbReference type="GO" id="GO:0015627">
    <property type="term" value="C:type II protein secretion system complex"/>
    <property type="evidence" value="ECO:0007669"/>
    <property type="project" value="TreeGrafter"/>
</dbReference>
<keyword evidence="5" id="KW-0813">Transport</keyword>
<dbReference type="Gene3D" id="3.30.1370.120">
    <property type="match status" value="5"/>
</dbReference>
<dbReference type="OrthoDB" id="9779724at2"/>
<evidence type="ECO:0000256" key="4">
    <source>
        <dbReference type="RuleBase" id="RU004003"/>
    </source>
</evidence>
<organism evidence="10 11">
    <name type="scientific">Novipirellula artificiosorum</name>
    <dbReference type="NCBI Taxonomy" id="2528016"/>
    <lineage>
        <taxon>Bacteria</taxon>
        <taxon>Pseudomonadati</taxon>
        <taxon>Planctomycetota</taxon>
        <taxon>Planctomycetia</taxon>
        <taxon>Pirellulales</taxon>
        <taxon>Pirellulaceae</taxon>
        <taxon>Novipirellula</taxon>
    </lineage>
</organism>
<accession>A0A5C6E1C7</accession>
<dbReference type="Pfam" id="PF03958">
    <property type="entry name" value="Secretin_N"/>
    <property type="match status" value="4"/>
</dbReference>
<evidence type="ECO:0000259" key="8">
    <source>
        <dbReference type="Pfam" id="PF00263"/>
    </source>
</evidence>
<evidence type="ECO:0000313" key="11">
    <source>
        <dbReference type="Proteomes" id="UP000319143"/>
    </source>
</evidence>
<dbReference type="PRINTS" id="PR00811">
    <property type="entry name" value="BCTERIALGSPD"/>
</dbReference>
<feature type="domain" description="NolW-like" evidence="9">
    <location>
        <begin position="321"/>
        <end position="387"/>
    </location>
</feature>
<dbReference type="InterPro" id="IPR005644">
    <property type="entry name" value="NolW-like"/>
</dbReference>
<feature type="region of interest" description="Disordered" evidence="6">
    <location>
        <begin position="240"/>
        <end position="274"/>
    </location>
</feature>
<protein>
    <submittedName>
        <fullName evidence="10">Type II secretion system protein D</fullName>
    </submittedName>
</protein>
<proteinExistence type="inferred from homology"/>
<comment type="caution">
    <text evidence="10">The sequence shown here is derived from an EMBL/GenBank/DDBJ whole genome shotgun (WGS) entry which is preliminary data.</text>
</comment>
<gene>
    <name evidence="10" type="primary">pulD_1</name>
    <name evidence="10" type="ORF">Poly41_08220</name>
</gene>
<evidence type="ECO:0000256" key="6">
    <source>
        <dbReference type="SAM" id="MobiDB-lite"/>
    </source>
</evidence>
<feature type="domain" description="NolW-like" evidence="9">
    <location>
        <begin position="473"/>
        <end position="567"/>
    </location>
</feature>
<evidence type="ECO:0000256" key="2">
    <source>
        <dbReference type="ARBA" id="ARBA00022729"/>
    </source>
</evidence>
<comment type="similarity">
    <text evidence="4">Belongs to the bacterial secretin family.</text>
</comment>
<evidence type="ECO:0000256" key="5">
    <source>
        <dbReference type="RuleBase" id="RU004004"/>
    </source>
</evidence>
<sequence length="1288" mass="137237" precursor="true">MRRLIYCTLTLALSLSTVASNAWAQGSSKPELRKLNVPAAQSRGLATRLSLMYRDIDGVKISSDLKNGQLLVMAPEAAQQRIAKDVVSLLQSGEIQQASAIGPVQIQLRSISWREFEDGLKKLAGTPLPITTSQNGERASFQLNAIPLTGTTIEVDRRNNLVTVTAPNSTQDGWRQIIGTLDEPPTKLTEVTELLRLENAEPAPVQRAIQVLGQLDARKLLPVDANQGFRNALFQQDAGAAPSVEGGDSSAAANNEGGGFEDGTGADPAEGGSGVIGDTQIQFVPELGTIIIKGAKRDVQRVMDVIREIEKQSEVTQPDIEVIEMKYADSNAVAELLTQLYDDVLSARQGAVSITALDTPNALLLIGRSEAINSVRDLIAKVDIPIDESSRLRIFRLQYTSAADAEESIREFFTALPGSDDDPRPALGPRVRITADYRTNSLIISAAPRDMAEVTRLINELDVQQHSAKSEIKIFPLSNAIAEDLAPVIQEAISGESEVDGDGNMTTPSTTISIVPLGDNGNQILDSGILAGAVVTADTNANSIVVRAPAASMPLISELIRQLDIAPGIASLVKVFTIENGDATQLTAALQDLFGDDAATGGTSVGAGNLTGLPSSTASGDSSLVPLRFSTDQRTNSIIASGSADDLEVAESILLRLDTTGFSERITEVIWMRHSDAANIATAVSDYVTQRSTRLNSITQFQQGGLGPFDLPDRDLIAIAEPISNSLLLSVSPRLYEDVRRLIDKLDRRRPMVLMKVLLAEVRLGDEFEIGGEVGLQDSLMFDRGIATGSIATNNPQSVPGFTYNGNGTPNVNSFGQESLAGRGLSSFGVGSTNSSLGYGGFVLSAASESVSLLLRTLQDAQRLQILSRPQIMTMDNTEGFVQVGRQIARVTGVINNGVAGTQVVTEDIEVGLIMEVRPRVGADGLIIMDINATRSARDDNNGTVVPTGDGGTVTIDDILRTTAQSTVAAYSGQTVIFGGLIQKTRVATSRRVPYLADIPVLGYFFKYDREGEERTEMLVILTPMVINGEEDLDYVKASESSRMSWCLADIVEMHGDVGLSGGYGLWGPAVGGTIYPDMQPTIDDFQKHSDSGDRRYYPDTDAADVFCPDADSVMISDDAHSEGLIQTAPAMINQGASSLSEGAIYGSTLLPEQQSTQMVPLEATSSPNAMYLDTGAGVNGATDGRVTPSMSEPISNPYSESIPQDALSIPRSTQPLSPGFQEGASRAPVTPSTNVSRQVSWQNANSVSQPAASFPTRLGASGQKPTTQSQNSTTQPIPSIFPQAWIR</sequence>
<reference evidence="10 11" key="1">
    <citation type="submission" date="2019-02" db="EMBL/GenBank/DDBJ databases">
        <title>Deep-cultivation of Planctomycetes and their phenomic and genomic characterization uncovers novel biology.</title>
        <authorList>
            <person name="Wiegand S."/>
            <person name="Jogler M."/>
            <person name="Boedeker C."/>
            <person name="Pinto D."/>
            <person name="Vollmers J."/>
            <person name="Rivas-Marin E."/>
            <person name="Kohn T."/>
            <person name="Peeters S.H."/>
            <person name="Heuer A."/>
            <person name="Rast P."/>
            <person name="Oberbeckmann S."/>
            <person name="Bunk B."/>
            <person name="Jeske O."/>
            <person name="Meyerdierks A."/>
            <person name="Storesund J.E."/>
            <person name="Kallscheuer N."/>
            <person name="Luecker S."/>
            <person name="Lage O.M."/>
            <person name="Pohl T."/>
            <person name="Merkel B.J."/>
            <person name="Hornburger P."/>
            <person name="Mueller R.-W."/>
            <person name="Bruemmer F."/>
            <person name="Labrenz M."/>
            <person name="Spormann A.M."/>
            <person name="Op Den Camp H."/>
            <person name="Overmann J."/>
            <person name="Amann R."/>
            <person name="Jetten M.S.M."/>
            <person name="Mascher T."/>
            <person name="Medema M.H."/>
            <person name="Devos D.P."/>
            <person name="Kaster A.-K."/>
            <person name="Ovreas L."/>
            <person name="Rohde M."/>
            <person name="Galperin M.Y."/>
            <person name="Jogler C."/>
        </authorList>
    </citation>
    <scope>NUCLEOTIDE SEQUENCE [LARGE SCALE GENOMIC DNA]</scope>
    <source>
        <strain evidence="10 11">Poly41</strain>
    </source>
</reference>
<evidence type="ECO:0000256" key="7">
    <source>
        <dbReference type="SAM" id="SignalP"/>
    </source>
</evidence>
<dbReference type="GO" id="GO:0009306">
    <property type="term" value="P:protein secretion"/>
    <property type="evidence" value="ECO:0007669"/>
    <property type="project" value="InterPro"/>
</dbReference>
<keyword evidence="2 7" id="KW-0732">Signal</keyword>
<keyword evidence="11" id="KW-1185">Reference proteome</keyword>
<feature type="signal peptide" evidence="7">
    <location>
        <begin position="1"/>
        <end position="24"/>
    </location>
</feature>
<feature type="compositionally biased region" description="Low complexity" evidence="6">
    <location>
        <begin position="1266"/>
        <end position="1279"/>
    </location>
</feature>
<dbReference type="InterPro" id="IPR004846">
    <property type="entry name" value="T2SS/T3SS_dom"/>
</dbReference>
<dbReference type="PANTHER" id="PTHR30332">
    <property type="entry name" value="PROBABLE GENERAL SECRETION PATHWAY PROTEIN D"/>
    <property type="match status" value="1"/>
</dbReference>
<dbReference type="InterPro" id="IPR050810">
    <property type="entry name" value="Bact_Secretion_Sys_Channel"/>
</dbReference>
<feature type="domain" description="NolW-like" evidence="9">
    <location>
        <begin position="393"/>
        <end position="465"/>
    </location>
</feature>
<dbReference type="PANTHER" id="PTHR30332:SF24">
    <property type="entry name" value="SECRETIN GSPD-RELATED"/>
    <property type="match status" value="1"/>
</dbReference>
<dbReference type="EMBL" id="SJPV01000001">
    <property type="protein sequence ID" value="TWU42525.1"/>
    <property type="molecule type" value="Genomic_DNA"/>
</dbReference>
<dbReference type="Proteomes" id="UP000319143">
    <property type="component" value="Unassembled WGS sequence"/>
</dbReference>
<evidence type="ECO:0000256" key="3">
    <source>
        <dbReference type="ARBA" id="ARBA00023136"/>
    </source>
</evidence>